<dbReference type="Pfam" id="PF07714">
    <property type="entry name" value="PK_Tyr_Ser-Thr"/>
    <property type="match status" value="1"/>
</dbReference>
<feature type="domain" description="Protein kinase" evidence="3">
    <location>
        <begin position="37"/>
        <end position="300"/>
    </location>
</feature>
<reference evidence="4 5" key="1">
    <citation type="submission" date="2018-06" db="EMBL/GenBank/DDBJ databases">
        <title>Comparative genomics reveals the genomic features of Rhizophagus irregularis, R. cerebriforme, R. diaphanum and Gigaspora rosea, and their symbiotic lifestyle signature.</title>
        <authorList>
            <person name="Morin E."/>
            <person name="San Clemente H."/>
            <person name="Chen E.C.H."/>
            <person name="De La Providencia I."/>
            <person name="Hainaut M."/>
            <person name="Kuo A."/>
            <person name="Kohler A."/>
            <person name="Murat C."/>
            <person name="Tang N."/>
            <person name="Roy S."/>
            <person name="Loubradou J."/>
            <person name="Henrissat B."/>
            <person name="Grigoriev I.V."/>
            <person name="Corradi N."/>
            <person name="Roux C."/>
            <person name="Martin F.M."/>
        </authorList>
    </citation>
    <scope>NUCLEOTIDE SEQUENCE [LARGE SCALE GENOMIC DNA]</scope>
    <source>
        <strain evidence="4 5">DAOM 194757</strain>
    </source>
</reference>
<evidence type="ECO:0000256" key="2">
    <source>
        <dbReference type="ARBA" id="ARBA00022840"/>
    </source>
</evidence>
<keyword evidence="1" id="KW-0547">Nucleotide-binding</keyword>
<dbReference type="Proteomes" id="UP000266673">
    <property type="component" value="Unassembled WGS sequence"/>
</dbReference>
<dbReference type="EMBL" id="QKWP01000078">
    <property type="protein sequence ID" value="RIB28059.1"/>
    <property type="molecule type" value="Genomic_DNA"/>
</dbReference>
<evidence type="ECO:0000313" key="4">
    <source>
        <dbReference type="EMBL" id="RIB28059.1"/>
    </source>
</evidence>
<dbReference type="GO" id="GO:0005524">
    <property type="term" value="F:ATP binding"/>
    <property type="evidence" value="ECO:0007669"/>
    <property type="project" value="UniProtKB-KW"/>
</dbReference>
<dbReference type="InterPro" id="IPR000719">
    <property type="entry name" value="Prot_kinase_dom"/>
</dbReference>
<dbReference type="GO" id="GO:0097527">
    <property type="term" value="P:necroptotic signaling pathway"/>
    <property type="evidence" value="ECO:0007669"/>
    <property type="project" value="TreeGrafter"/>
</dbReference>
<evidence type="ECO:0000313" key="5">
    <source>
        <dbReference type="Proteomes" id="UP000266673"/>
    </source>
</evidence>
<dbReference type="AlphaFoldDB" id="A0A397W407"/>
<dbReference type="Gene3D" id="1.10.510.10">
    <property type="entry name" value="Transferase(Phosphotransferase) domain 1"/>
    <property type="match status" value="1"/>
</dbReference>
<dbReference type="InterPro" id="IPR011009">
    <property type="entry name" value="Kinase-like_dom_sf"/>
</dbReference>
<keyword evidence="5" id="KW-1185">Reference proteome</keyword>
<gene>
    <name evidence="4" type="ORF">C2G38_1610682</name>
</gene>
<dbReference type="InterPro" id="IPR001245">
    <property type="entry name" value="Ser-Thr/Tyr_kinase_cat_dom"/>
</dbReference>
<comment type="caution">
    <text evidence="4">The sequence shown here is derived from an EMBL/GenBank/DDBJ whole genome shotgun (WGS) entry which is preliminary data.</text>
</comment>
<dbReference type="STRING" id="44941.A0A397W407"/>
<dbReference type="OrthoDB" id="4062651at2759"/>
<keyword evidence="2" id="KW-0067">ATP-binding</keyword>
<proteinExistence type="predicted"/>
<name>A0A397W407_9GLOM</name>
<dbReference type="PRINTS" id="PR00109">
    <property type="entry name" value="TYRKINASE"/>
</dbReference>
<accession>A0A397W407</accession>
<protein>
    <submittedName>
        <fullName evidence="4">Kinase-like domain-containing protein</fullName>
    </submittedName>
</protein>
<dbReference type="PROSITE" id="PS50011">
    <property type="entry name" value="PROTEIN_KINASE_DOM"/>
    <property type="match status" value="1"/>
</dbReference>
<dbReference type="SUPFAM" id="SSF56112">
    <property type="entry name" value="Protein kinase-like (PK-like)"/>
    <property type="match status" value="1"/>
</dbReference>
<sequence>MDESENYGMYTEVDNNYLIIDKIIEECKIDIHYLNEFTNYEKIGEGGYGWVEKAEWKTRESTVALKSLKVKKSSNEILARKFAREVQLLAKITKNSHSNINQFYGVAKDLDRQIYYLILQYANDGNLREYLEKNFTKLTWDDKLNKSLNLATGLEYLHKNKIIHRDLHSKNILVHNGTVLIADFGISKLADGKSMNTSSTGHGIPAYVDPQYLKDNRYERDEKSDIYSLGVLFWEISSGLPPFKYLTDIPQIIYQIFQGRRELPVVGSPESYVQLYIRCWDEEPDNRPDIQEVVEALQLISKELSNEPIQLFATEVSQSVHATPFLSKTYNYHKAKSLNKQLDFQNLSKLDTFGKRKFLIFFLRLFLPNATSYILLHGPTNR</sequence>
<dbReference type="GO" id="GO:0004672">
    <property type="term" value="F:protein kinase activity"/>
    <property type="evidence" value="ECO:0007669"/>
    <property type="project" value="InterPro"/>
</dbReference>
<dbReference type="InterPro" id="IPR051681">
    <property type="entry name" value="Ser/Thr_Kinases-Pseudokinases"/>
</dbReference>
<dbReference type="PANTHER" id="PTHR44329:SF298">
    <property type="entry name" value="MIXED LINEAGE KINASE DOMAIN-LIKE PROTEIN"/>
    <property type="match status" value="1"/>
</dbReference>
<evidence type="ECO:0000256" key="1">
    <source>
        <dbReference type="ARBA" id="ARBA00022741"/>
    </source>
</evidence>
<keyword evidence="4" id="KW-0418">Kinase</keyword>
<keyword evidence="4" id="KW-0808">Transferase</keyword>
<evidence type="ECO:0000259" key="3">
    <source>
        <dbReference type="PROSITE" id="PS50011"/>
    </source>
</evidence>
<organism evidence="4 5">
    <name type="scientific">Gigaspora rosea</name>
    <dbReference type="NCBI Taxonomy" id="44941"/>
    <lineage>
        <taxon>Eukaryota</taxon>
        <taxon>Fungi</taxon>
        <taxon>Fungi incertae sedis</taxon>
        <taxon>Mucoromycota</taxon>
        <taxon>Glomeromycotina</taxon>
        <taxon>Glomeromycetes</taxon>
        <taxon>Diversisporales</taxon>
        <taxon>Gigasporaceae</taxon>
        <taxon>Gigaspora</taxon>
    </lineage>
</organism>
<dbReference type="PANTHER" id="PTHR44329">
    <property type="entry name" value="SERINE/THREONINE-PROTEIN KINASE TNNI3K-RELATED"/>
    <property type="match status" value="1"/>
</dbReference>